<sequence>MVLGTGGVKQRISSKLAPGCWADGEHGTVPESDEVCVGSDRERHCVVVGRRRNRADVEWRPRGARTFDVQEGAVGAEGERIAPTRAVQFTQAPWRRADANRAPGLNDQDGNMARSHVEHTDERHAPVQCVYLRATDEIEAPERRVGESKAAIMLVGRRGFVGGRRWVTEWRAAQVRWPCFVDGRWWLAEWSTRFS</sequence>
<evidence type="ECO:0000313" key="1">
    <source>
        <dbReference type="EMBL" id="KJA21976.1"/>
    </source>
</evidence>
<dbReference type="AlphaFoldDB" id="A0A0D2NZR9"/>
<gene>
    <name evidence="1" type="ORF">HYPSUDRAFT_1085311</name>
</gene>
<name>A0A0D2NZR9_HYPSF</name>
<dbReference type="Proteomes" id="UP000054270">
    <property type="component" value="Unassembled WGS sequence"/>
</dbReference>
<organism evidence="1 2">
    <name type="scientific">Hypholoma sublateritium (strain FD-334 SS-4)</name>
    <dbReference type="NCBI Taxonomy" id="945553"/>
    <lineage>
        <taxon>Eukaryota</taxon>
        <taxon>Fungi</taxon>
        <taxon>Dikarya</taxon>
        <taxon>Basidiomycota</taxon>
        <taxon>Agaricomycotina</taxon>
        <taxon>Agaricomycetes</taxon>
        <taxon>Agaricomycetidae</taxon>
        <taxon>Agaricales</taxon>
        <taxon>Agaricineae</taxon>
        <taxon>Strophariaceae</taxon>
        <taxon>Hypholoma</taxon>
    </lineage>
</organism>
<accession>A0A0D2NZR9</accession>
<evidence type="ECO:0000313" key="2">
    <source>
        <dbReference type="Proteomes" id="UP000054270"/>
    </source>
</evidence>
<dbReference type="EMBL" id="KN817553">
    <property type="protein sequence ID" value="KJA21976.1"/>
    <property type="molecule type" value="Genomic_DNA"/>
</dbReference>
<proteinExistence type="predicted"/>
<keyword evidence="2" id="KW-1185">Reference proteome</keyword>
<reference evidence="2" key="1">
    <citation type="submission" date="2014-04" db="EMBL/GenBank/DDBJ databases">
        <title>Evolutionary Origins and Diversification of the Mycorrhizal Mutualists.</title>
        <authorList>
            <consortium name="DOE Joint Genome Institute"/>
            <consortium name="Mycorrhizal Genomics Consortium"/>
            <person name="Kohler A."/>
            <person name="Kuo A."/>
            <person name="Nagy L.G."/>
            <person name="Floudas D."/>
            <person name="Copeland A."/>
            <person name="Barry K.W."/>
            <person name="Cichocki N."/>
            <person name="Veneault-Fourrey C."/>
            <person name="LaButti K."/>
            <person name="Lindquist E.A."/>
            <person name="Lipzen A."/>
            <person name="Lundell T."/>
            <person name="Morin E."/>
            <person name="Murat C."/>
            <person name="Riley R."/>
            <person name="Ohm R."/>
            <person name="Sun H."/>
            <person name="Tunlid A."/>
            <person name="Henrissat B."/>
            <person name="Grigoriev I.V."/>
            <person name="Hibbett D.S."/>
            <person name="Martin F."/>
        </authorList>
    </citation>
    <scope>NUCLEOTIDE SEQUENCE [LARGE SCALE GENOMIC DNA]</scope>
    <source>
        <strain evidence="2">FD-334 SS-4</strain>
    </source>
</reference>
<protein>
    <submittedName>
        <fullName evidence="1">Uncharacterized protein</fullName>
    </submittedName>
</protein>